<dbReference type="STRING" id="436017.A4RXV2"/>
<name>A4RXV2_OSTLU</name>
<organism evidence="8 9">
    <name type="scientific">Ostreococcus lucimarinus (strain CCE9901)</name>
    <dbReference type="NCBI Taxonomy" id="436017"/>
    <lineage>
        <taxon>Eukaryota</taxon>
        <taxon>Viridiplantae</taxon>
        <taxon>Chlorophyta</taxon>
        <taxon>Mamiellophyceae</taxon>
        <taxon>Mamiellales</taxon>
        <taxon>Bathycoccaceae</taxon>
        <taxon>Ostreococcus</taxon>
    </lineage>
</organism>
<feature type="compositionally biased region" description="Low complexity" evidence="7">
    <location>
        <begin position="437"/>
        <end position="446"/>
    </location>
</feature>
<feature type="compositionally biased region" description="Basic and acidic residues" evidence="7">
    <location>
        <begin position="447"/>
        <end position="461"/>
    </location>
</feature>
<dbReference type="InterPro" id="IPR017423">
    <property type="entry name" value="TRM6"/>
</dbReference>
<dbReference type="RefSeq" id="XP_001417818.1">
    <property type="nucleotide sequence ID" value="XM_001417781.1"/>
</dbReference>
<evidence type="ECO:0000256" key="2">
    <source>
        <dbReference type="ARBA" id="ARBA00008320"/>
    </source>
</evidence>
<feature type="region of interest" description="Disordered" evidence="7">
    <location>
        <begin position="90"/>
        <end position="113"/>
    </location>
</feature>
<evidence type="ECO:0000313" key="9">
    <source>
        <dbReference type="Proteomes" id="UP000001568"/>
    </source>
</evidence>
<dbReference type="HOGENOM" id="CLU_010916_0_3_1"/>
<dbReference type="PANTHER" id="PTHR12945:SF0">
    <property type="entry name" value="TRNA (ADENINE(58)-N(1))-METHYLTRANSFERASE NON-CATALYTIC SUBUNIT TRM6"/>
    <property type="match status" value="1"/>
</dbReference>
<accession>A4RXV2</accession>
<evidence type="ECO:0000256" key="3">
    <source>
        <dbReference type="ARBA" id="ARBA00021704"/>
    </source>
</evidence>
<dbReference type="GO" id="GO:0030488">
    <property type="term" value="P:tRNA methylation"/>
    <property type="evidence" value="ECO:0007669"/>
    <property type="project" value="InterPro"/>
</dbReference>
<keyword evidence="5" id="KW-0539">Nucleus</keyword>
<dbReference type="PANTHER" id="PTHR12945">
    <property type="entry name" value="TRANSLATION INITIATION FACTOR EIF3-RELATED"/>
    <property type="match status" value="1"/>
</dbReference>
<dbReference type="EMBL" id="CP000585">
    <property type="protein sequence ID" value="ABO96111.1"/>
    <property type="molecule type" value="Genomic_DNA"/>
</dbReference>
<keyword evidence="9" id="KW-1185">Reference proteome</keyword>
<feature type="region of interest" description="Disordered" evidence="7">
    <location>
        <begin position="279"/>
        <end position="306"/>
    </location>
</feature>
<feature type="compositionally biased region" description="Basic and acidic residues" evidence="7">
    <location>
        <begin position="99"/>
        <end position="113"/>
    </location>
</feature>
<comment type="subcellular location">
    <subcellularLocation>
        <location evidence="1">Nucleus</location>
    </subcellularLocation>
</comment>
<keyword evidence="4" id="KW-0819">tRNA processing</keyword>
<feature type="region of interest" description="Disordered" evidence="7">
    <location>
        <begin position="426"/>
        <end position="461"/>
    </location>
</feature>
<protein>
    <recommendedName>
        <fullName evidence="3">tRNA (adenine(58)-N(1))-methyltransferase non-catalytic subunit TRM6</fullName>
    </recommendedName>
    <alternativeName>
        <fullName evidence="6">tRNA(m1A58)-methyltransferase subunit TRM6</fullName>
    </alternativeName>
</protein>
<sequence>MATTGETDDGATARRRGARTMRVGDVVLIEINEGERATFATLKEGKSVDVGKRQKVPVEALLGAPFGSRYEIVHNTGACVRLGAEGVDDDVAHGSAPVEDERSNKHVSNKHEGAQRLTDADIAALRREFTGEEMVEIIAANSKTFDEKTAFAQEKYRARKMKKHMTRILVRFPSPRQVCEQYFYSNPYKTSHMRFDALSMLLNAGNVGAHAQTLVLDTCGGIVLGAVTHRMGGMGRICNGFIGQNPTAMDVLLQMNLEDAHFDCMRHAALSKLIERREGRMDEDSKMDEANGSKDGEKLSTTEKQERKHMKVKYAAEDDFANFARQGFSSLIVSSLSIEPKSTLEQLLPLCASSASFAIWFNAAQPLAEALHHLRNTNTAINLSLVEPFMRAQQVLPGRTHPVMTTDAGSGGWILSGTYVGVGNSVHENSKPEAEMAETAKTAETATPKDESNKKAKLEDE</sequence>
<comment type="similarity">
    <text evidence="2">Belongs to the TRM6/GCD10 family.</text>
</comment>
<dbReference type="KEGG" id="olu:OSTLU_15517"/>
<evidence type="ECO:0000313" key="8">
    <source>
        <dbReference type="EMBL" id="ABO96111.1"/>
    </source>
</evidence>
<dbReference type="eggNOG" id="KOG1416">
    <property type="taxonomic scope" value="Eukaryota"/>
</dbReference>
<evidence type="ECO:0000256" key="5">
    <source>
        <dbReference type="ARBA" id="ARBA00023242"/>
    </source>
</evidence>
<gene>
    <name evidence="8" type="ORF">OSTLU_15517</name>
</gene>
<evidence type="ECO:0000256" key="7">
    <source>
        <dbReference type="SAM" id="MobiDB-lite"/>
    </source>
</evidence>
<dbReference type="OMA" id="TRCRPYQ"/>
<dbReference type="Proteomes" id="UP000001568">
    <property type="component" value="Chromosome 5"/>
</dbReference>
<dbReference type="OrthoDB" id="10254665at2759"/>
<dbReference type="Pfam" id="PF04189">
    <property type="entry name" value="Gcd10p"/>
    <property type="match status" value="1"/>
</dbReference>
<dbReference type="GO" id="GO:0031515">
    <property type="term" value="C:tRNA (m1A) methyltransferase complex"/>
    <property type="evidence" value="ECO:0007669"/>
    <property type="project" value="InterPro"/>
</dbReference>
<dbReference type="GO" id="GO:0005634">
    <property type="term" value="C:nucleus"/>
    <property type="evidence" value="ECO:0007669"/>
    <property type="project" value="UniProtKB-SubCell"/>
</dbReference>
<evidence type="ECO:0000256" key="1">
    <source>
        <dbReference type="ARBA" id="ARBA00004123"/>
    </source>
</evidence>
<evidence type="ECO:0000256" key="6">
    <source>
        <dbReference type="ARBA" id="ARBA00032319"/>
    </source>
</evidence>
<reference evidence="8 9" key="1">
    <citation type="journal article" date="2007" name="Proc. Natl. Acad. Sci. U.S.A.">
        <title>The tiny eukaryote Ostreococcus provides genomic insights into the paradox of plankton speciation.</title>
        <authorList>
            <person name="Palenik B."/>
            <person name="Grimwood J."/>
            <person name="Aerts A."/>
            <person name="Rouze P."/>
            <person name="Salamov A."/>
            <person name="Putnam N."/>
            <person name="Dupont C."/>
            <person name="Jorgensen R."/>
            <person name="Derelle E."/>
            <person name="Rombauts S."/>
            <person name="Zhou K."/>
            <person name="Otillar R."/>
            <person name="Merchant S.S."/>
            <person name="Podell S."/>
            <person name="Gaasterland T."/>
            <person name="Napoli C."/>
            <person name="Gendler K."/>
            <person name="Manuell A."/>
            <person name="Tai V."/>
            <person name="Vallon O."/>
            <person name="Piganeau G."/>
            <person name="Jancek S."/>
            <person name="Heijde M."/>
            <person name="Jabbari K."/>
            <person name="Bowler C."/>
            <person name="Lohr M."/>
            <person name="Robbens S."/>
            <person name="Werner G."/>
            <person name="Dubchak I."/>
            <person name="Pazour G.J."/>
            <person name="Ren Q."/>
            <person name="Paulsen I."/>
            <person name="Delwiche C."/>
            <person name="Schmutz J."/>
            <person name="Rokhsar D."/>
            <person name="Van de Peer Y."/>
            <person name="Moreau H."/>
            <person name="Grigoriev I.V."/>
        </authorList>
    </citation>
    <scope>NUCLEOTIDE SEQUENCE [LARGE SCALE GENOMIC DNA]</scope>
    <source>
        <strain evidence="8 9">CCE9901</strain>
    </source>
</reference>
<proteinExistence type="inferred from homology"/>
<dbReference type="Gramene" id="ABO96111">
    <property type="protein sequence ID" value="ABO96111"/>
    <property type="gene ID" value="OSTLU_15517"/>
</dbReference>
<dbReference type="GeneID" id="5001770"/>
<dbReference type="AlphaFoldDB" id="A4RXV2"/>
<evidence type="ECO:0000256" key="4">
    <source>
        <dbReference type="ARBA" id="ARBA00022694"/>
    </source>
</evidence>